<keyword evidence="3" id="KW-1185">Reference proteome</keyword>
<dbReference type="CDD" id="cd02042">
    <property type="entry name" value="ParAB_family"/>
    <property type="match status" value="1"/>
</dbReference>
<evidence type="ECO:0000313" key="2">
    <source>
        <dbReference type="EMBL" id="MDA0167016.1"/>
    </source>
</evidence>
<comment type="caution">
    <text evidence="2">The sequence shown here is derived from an EMBL/GenBank/DDBJ whole genome shotgun (WGS) entry which is preliminary data.</text>
</comment>
<dbReference type="Gene3D" id="3.40.50.300">
    <property type="entry name" value="P-loop containing nucleotide triphosphate hydrolases"/>
    <property type="match status" value="1"/>
</dbReference>
<sequence length="246" mass="26886">MSRILATYNIKGGVGKTSAAVNLATLAAKSGAPTLLWDLDPQGASTYLFRVRPKVKGGGTKLVAGKSDVDALLKGTDQEGLDLLPADFSYRHMDLALGDAKRPERRLARVLEPLKDDYEYTFLDCPPSISLVSESVFEAADALLVPIIPATLSSRTLEQLHSVLAQDKNGPKVLGFFSMADRRKKLHRELMDSLSREYDILDTVIPNSAEVERMGAKRAALVDFAPNSRAARAYADLWEEVRARVG</sequence>
<proteinExistence type="predicted"/>
<dbReference type="PANTHER" id="PTHR13696">
    <property type="entry name" value="P-LOOP CONTAINING NUCLEOSIDE TRIPHOSPHATE HYDROLASE"/>
    <property type="match status" value="1"/>
</dbReference>
<dbReference type="Proteomes" id="UP001149140">
    <property type="component" value="Unassembled WGS sequence"/>
</dbReference>
<protein>
    <submittedName>
        <fullName evidence="2">ParA family protein</fullName>
    </submittedName>
</protein>
<dbReference type="InterPro" id="IPR025669">
    <property type="entry name" value="AAA_dom"/>
</dbReference>
<dbReference type="InterPro" id="IPR050678">
    <property type="entry name" value="DNA_Partitioning_ATPase"/>
</dbReference>
<accession>A0A9X3N1Q1</accession>
<feature type="domain" description="AAA" evidence="1">
    <location>
        <begin position="3"/>
        <end position="164"/>
    </location>
</feature>
<dbReference type="SUPFAM" id="SSF52540">
    <property type="entry name" value="P-loop containing nucleoside triphosphate hydrolases"/>
    <property type="match status" value="1"/>
</dbReference>
<reference evidence="2" key="1">
    <citation type="submission" date="2022-10" db="EMBL/GenBank/DDBJ databases">
        <title>The WGS of Solirubrobacter ginsenosidimutans DSM 21036.</title>
        <authorList>
            <person name="Jiang Z."/>
        </authorList>
    </citation>
    <scope>NUCLEOTIDE SEQUENCE</scope>
    <source>
        <strain evidence="2">DSM 21036</strain>
    </source>
</reference>
<dbReference type="AlphaFoldDB" id="A0A9X3N1Q1"/>
<gene>
    <name evidence="2" type="ORF">OM076_42540</name>
</gene>
<dbReference type="InterPro" id="IPR027417">
    <property type="entry name" value="P-loop_NTPase"/>
</dbReference>
<dbReference type="EMBL" id="JAPDOD010000084">
    <property type="protein sequence ID" value="MDA0167016.1"/>
    <property type="molecule type" value="Genomic_DNA"/>
</dbReference>
<dbReference type="RefSeq" id="WP_270046268.1">
    <property type="nucleotide sequence ID" value="NZ_JAPDOD010000084.1"/>
</dbReference>
<dbReference type="PANTHER" id="PTHR13696:SF99">
    <property type="entry name" value="COBYRINIC ACID AC-DIAMIDE SYNTHASE"/>
    <property type="match status" value="1"/>
</dbReference>
<evidence type="ECO:0000259" key="1">
    <source>
        <dbReference type="Pfam" id="PF13614"/>
    </source>
</evidence>
<organism evidence="2 3">
    <name type="scientific">Solirubrobacter ginsenosidimutans</name>
    <dbReference type="NCBI Taxonomy" id="490573"/>
    <lineage>
        <taxon>Bacteria</taxon>
        <taxon>Bacillati</taxon>
        <taxon>Actinomycetota</taxon>
        <taxon>Thermoleophilia</taxon>
        <taxon>Solirubrobacterales</taxon>
        <taxon>Solirubrobacteraceae</taxon>
        <taxon>Solirubrobacter</taxon>
    </lineage>
</organism>
<dbReference type="Pfam" id="PF13614">
    <property type="entry name" value="AAA_31"/>
    <property type="match status" value="1"/>
</dbReference>
<name>A0A9X3N1Q1_9ACTN</name>
<evidence type="ECO:0000313" key="3">
    <source>
        <dbReference type="Proteomes" id="UP001149140"/>
    </source>
</evidence>